<gene>
    <name evidence="1" type="ORF">BMG03_13795</name>
</gene>
<evidence type="ECO:0000313" key="1">
    <source>
        <dbReference type="EMBL" id="AQS48747.1"/>
    </source>
</evidence>
<dbReference type="EMBL" id="CP019437">
    <property type="protein sequence ID" value="AQS48747.1"/>
    <property type="molecule type" value="Genomic_DNA"/>
</dbReference>
<proteinExistence type="predicted"/>
<organism evidence="1 2">
    <name type="scientific">Thioclava nitratireducens</name>
    <dbReference type="NCBI Taxonomy" id="1915078"/>
    <lineage>
        <taxon>Bacteria</taxon>
        <taxon>Pseudomonadati</taxon>
        <taxon>Pseudomonadota</taxon>
        <taxon>Alphaproteobacteria</taxon>
        <taxon>Rhodobacterales</taxon>
        <taxon>Paracoccaceae</taxon>
        <taxon>Thioclava</taxon>
    </lineage>
</organism>
<protein>
    <submittedName>
        <fullName evidence="1">Uncharacterized protein</fullName>
    </submittedName>
</protein>
<accession>A0ABN4X8G3</accession>
<dbReference type="RefSeq" id="WP_075775566.1">
    <property type="nucleotide sequence ID" value="NZ_CP019437.1"/>
</dbReference>
<name>A0ABN4X8G3_9RHOB</name>
<dbReference type="Proteomes" id="UP000185622">
    <property type="component" value="Chromosome"/>
</dbReference>
<reference evidence="1 2" key="1">
    <citation type="submission" date="2017-01" db="EMBL/GenBank/DDBJ databases">
        <title>The complete genome sequence of a sulfur-oxidizing marine bacterium Thioclava sp. 25B10_4T.</title>
        <authorList>
            <person name="Liu Y."/>
            <person name="Lai Q."/>
            <person name="Shao Z."/>
        </authorList>
    </citation>
    <scope>NUCLEOTIDE SEQUENCE [LARGE SCALE GENOMIC DNA]</scope>
    <source>
        <strain evidence="1 2">25B10_4</strain>
    </source>
</reference>
<evidence type="ECO:0000313" key="2">
    <source>
        <dbReference type="Proteomes" id="UP000185622"/>
    </source>
</evidence>
<sequence>MTISLTTAGDTDCRLTEKTNSTSNAFTVPLSKGTLIAMLTELLSQPEKRMSGDGPVRCDRLRDGLRVSVGNGAFVLPYPQLFPLVVEA</sequence>
<keyword evidence="2" id="KW-1185">Reference proteome</keyword>